<organism evidence="1 2">
    <name type="scientific">Aquincola agrisoli</name>
    <dbReference type="NCBI Taxonomy" id="3119538"/>
    <lineage>
        <taxon>Bacteria</taxon>
        <taxon>Pseudomonadati</taxon>
        <taxon>Pseudomonadota</taxon>
        <taxon>Betaproteobacteria</taxon>
        <taxon>Burkholderiales</taxon>
        <taxon>Sphaerotilaceae</taxon>
        <taxon>Aquincola</taxon>
    </lineage>
</organism>
<reference evidence="1 2" key="1">
    <citation type="submission" date="2024-02" db="EMBL/GenBank/DDBJ databases">
        <title>Genome sequence of Aquincola sp. MAHUQ-54.</title>
        <authorList>
            <person name="Huq M.A."/>
        </authorList>
    </citation>
    <scope>NUCLEOTIDE SEQUENCE [LARGE SCALE GENOMIC DNA]</scope>
    <source>
        <strain evidence="1 2">MAHUQ-54</strain>
    </source>
</reference>
<name>A0AAW9QCC6_9BURK</name>
<dbReference type="AlphaFoldDB" id="A0AAW9QCC6"/>
<accession>A0AAW9QCC6</accession>
<sequence>MQYLGFDPSEGADGVTTLEAMASTPAEQHAAVMAEVQQVLEWAWRRFPHTHGPADDGMDWDHDLQVQVEDGGWHTVTLTLTASPRFAQAFVEAFADALPGD</sequence>
<gene>
    <name evidence="1" type="ORF">V4F39_03195</name>
</gene>
<dbReference type="EMBL" id="JAZIBG010000009">
    <property type="protein sequence ID" value="MEF7612902.1"/>
    <property type="molecule type" value="Genomic_DNA"/>
</dbReference>
<dbReference type="RefSeq" id="WP_332287806.1">
    <property type="nucleotide sequence ID" value="NZ_JAZIBG010000009.1"/>
</dbReference>
<evidence type="ECO:0000313" key="2">
    <source>
        <dbReference type="Proteomes" id="UP001336250"/>
    </source>
</evidence>
<evidence type="ECO:0000313" key="1">
    <source>
        <dbReference type="EMBL" id="MEF7612902.1"/>
    </source>
</evidence>
<dbReference type="Proteomes" id="UP001336250">
    <property type="component" value="Unassembled WGS sequence"/>
</dbReference>
<protein>
    <submittedName>
        <fullName evidence="1">Uncharacterized protein</fullName>
    </submittedName>
</protein>
<comment type="caution">
    <text evidence="1">The sequence shown here is derived from an EMBL/GenBank/DDBJ whole genome shotgun (WGS) entry which is preliminary data.</text>
</comment>
<keyword evidence="2" id="KW-1185">Reference proteome</keyword>
<proteinExistence type="predicted"/>